<name>A0ABV4QUH5_9ACTN</name>
<comment type="caution">
    <text evidence="2">The sequence shown here is derived from an EMBL/GenBank/DDBJ whole genome shotgun (WGS) entry which is preliminary data.</text>
</comment>
<accession>A0ABV4QUH5</accession>
<dbReference type="Proteomes" id="UP001569904">
    <property type="component" value="Unassembled WGS sequence"/>
</dbReference>
<evidence type="ECO:0008006" key="4">
    <source>
        <dbReference type="Google" id="ProtNLM"/>
    </source>
</evidence>
<feature type="region of interest" description="Disordered" evidence="1">
    <location>
        <begin position="1"/>
        <end position="22"/>
    </location>
</feature>
<dbReference type="RefSeq" id="WP_371939730.1">
    <property type="nucleotide sequence ID" value="NZ_JAXCEH010000003.1"/>
</dbReference>
<dbReference type="SUPFAM" id="SSF53800">
    <property type="entry name" value="Chelatase"/>
    <property type="match status" value="1"/>
</dbReference>
<keyword evidence="3" id="KW-1185">Reference proteome</keyword>
<proteinExistence type="predicted"/>
<evidence type="ECO:0000256" key="1">
    <source>
        <dbReference type="SAM" id="MobiDB-lite"/>
    </source>
</evidence>
<reference evidence="2 3" key="1">
    <citation type="submission" date="2023-11" db="EMBL/GenBank/DDBJ databases">
        <title>Actinomadura monticuli sp. nov., isolated from volcanic ash.</title>
        <authorList>
            <person name="Lee S.D."/>
            <person name="Yang H."/>
            <person name="Kim I.S."/>
        </authorList>
    </citation>
    <scope>NUCLEOTIDE SEQUENCE [LARGE SCALE GENOMIC DNA]</scope>
    <source>
        <strain evidence="2 3">DSM 45346</strain>
    </source>
</reference>
<organism evidence="2 3">
    <name type="scientific">Actinomadura chokoriensis</name>
    <dbReference type="NCBI Taxonomy" id="454156"/>
    <lineage>
        <taxon>Bacteria</taxon>
        <taxon>Bacillati</taxon>
        <taxon>Actinomycetota</taxon>
        <taxon>Actinomycetes</taxon>
        <taxon>Streptosporangiales</taxon>
        <taxon>Thermomonosporaceae</taxon>
        <taxon>Actinomadura</taxon>
    </lineage>
</organism>
<protein>
    <recommendedName>
        <fullName evidence="4">Cobalamin biosynthesis protein CbiX</fullName>
    </recommendedName>
</protein>
<evidence type="ECO:0000313" key="3">
    <source>
        <dbReference type="Proteomes" id="UP001569904"/>
    </source>
</evidence>
<sequence length="260" mass="27096">MTGPPGRAVLPVGGHESRGALPAGAAPFTLPGAGEVRGPGRGLRTSLRDRPRAVAVPLTLGRDADLAPAAAQTLAWAARDRRPGDLLLAEPLGTLTHLVGWIRAAVMRIARPGDDAQAVLLVAPAAGPDADAELFKVARLVWHHLPVRRVEVALDGGEPDVVEGVERCRRLGAREVALVSASLVPPPRCPGAVAAGPLLRPAAVGALIRERAAAAERRWERDGEDGLAVAAHHGHSHESRHHHAFPEITETTLEGAAAHG</sequence>
<gene>
    <name evidence="2" type="ORF">SM436_06480</name>
</gene>
<evidence type="ECO:0000313" key="2">
    <source>
        <dbReference type="EMBL" id="MFA1553333.1"/>
    </source>
</evidence>
<dbReference type="EMBL" id="JAXCEH010000003">
    <property type="protein sequence ID" value="MFA1553333.1"/>
    <property type="molecule type" value="Genomic_DNA"/>
</dbReference>